<keyword evidence="5" id="KW-0067">ATP-binding</keyword>
<evidence type="ECO:0000256" key="10">
    <source>
        <dbReference type="ARBA" id="ARBA00023310"/>
    </source>
</evidence>
<dbReference type="AlphaFoldDB" id="A0A382EHG4"/>
<dbReference type="Pfam" id="PF02874">
    <property type="entry name" value="ATP-synt_ab_N"/>
    <property type="match status" value="1"/>
</dbReference>
<dbReference type="GO" id="GO:0005524">
    <property type="term" value="F:ATP binding"/>
    <property type="evidence" value="ECO:0007669"/>
    <property type="project" value="UniProtKB-KW"/>
</dbReference>
<dbReference type="InterPro" id="IPR004100">
    <property type="entry name" value="ATPase_F1/V1/A1_a/bsu_N"/>
</dbReference>
<dbReference type="InterPro" id="IPR027417">
    <property type="entry name" value="P-loop_NTPase"/>
</dbReference>
<evidence type="ECO:0000259" key="11">
    <source>
        <dbReference type="Pfam" id="PF02874"/>
    </source>
</evidence>
<evidence type="ECO:0000256" key="3">
    <source>
        <dbReference type="ARBA" id="ARBA00022448"/>
    </source>
</evidence>
<evidence type="ECO:0000256" key="8">
    <source>
        <dbReference type="ARBA" id="ARBA00023136"/>
    </source>
</evidence>
<keyword evidence="10" id="KW-0066">ATP synthesis</keyword>
<evidence type="ECO:0000256" key="5">
    <source>
        <dbReference type="ARBA" id="ARBA00022840"/>
    </source>
</evidence>
<dbReference type="CDD" id="cd18115">
    <property type="entry name" value="ATP-synt_F1_beta_N"/>
    <property type="match status" value="1"/>
</dbReference>
<accession>A0A382EHG4</accession>
<comment type="subcellular location">
    <subcellularLocation>
        <location evidence="1">Membrane</location>
    </subcellularLocation>
</comment>
<evidence type="ECO:0000256" key="9">
    <source>
        <dbReference type="ARBA" id="ARBA00023196"/>
    </source>
</evidence>
<name>A0A382EHG4_9ZZZZ</name>
<dbReference type="SUPFAM" id="SSF52540">
    <property type="entry name" value="P-loop containing nucleoside triphosphate hydrolases"/>
    <property type="match status" value="1"/>
</dbReference>
<dbReference type="PANTHER" id="PTHR15184">
    <property type="entry name" value="ATP SYNTHASE"/>
    <property type="match status" value="1"/>
</dbReference>
<evidence type="ECO:0000256" key="2">
    <source>
        <dbReference type="ARBA" id="ARBA00008936"/>
    </source>
</evidence>
<feature type="domain" description="ATPase F1/V1/A1 complex alpha/beta subunit N-terminal" evidence="11">
    <location>
        <begin position="9"/>
        <end position="75"/>
    </location>
</feature>
<keyword evidence="4" id="KW-0547">Nucleotide-binding</keyword>
<keyword evidence="7" id="KW-0406">Ion transport</keyword>
<gene>
    <name evidence="12" type="ORF">METZ01_LOCUS203032</name>
</gene>
<dbReference type="GO" id="GO:0045259">
    <property type="term" value="C:proton-transporting ATP synthase complex"/>
    <property type="evidence" value="ECO:0007669"/>
    <property type="project" value="UniProtKB-KW"/>
</dbReference>
<dbReference type="EMBL" id="UINC01044563">
    <property type="protein sequence ID" value="SVB50178.1"/>
    <property type="molecule type" value="Genomic_DNA"/>
</dbReference>
<dbReference type="PANTHER" id="PTHR15184:SF71">
    <property type="entry name" value="ATP SYNTHASE SUBUNIT BETA, MITOCHONDRIAL"/>
    <property type="match status" value="1"/>
</dbReference>
<evidence type="ECO:0000256" key="1">
    <source>
        <dbReference type="ARBA" id="ARBA00004370"/>
    </source>
</evidence>
<proteinExistence type="inferred from homology"/>
<dbReference type="InterPro" id="IPR036121">
    <property type="entry name" value="ATPase_F1/V1/A1_a/bsu_N_sf"/>
</dbReference>
<evidence type="ECO:0000256" key="6">
    <source>
        <dbReference type="ARBA" id="ARBA00022967"/>
    </source>
</evidence>
<dbReference type="FunFam" id="2.40.10.170:FF:000005">
    <property type="entry name" value="ATP synthase subunit beta"/>
    <property type="match status" value="1"/>
</dbReference>
<keyword evidence="9" id="KW-0139">CF(1)</keyword>
<evidence type="ECO:0000313" key="12">
    <source>
        <dbReference type="EMBL" id="SVB50178.1"/>
    </source>
</evidence>
<protein>
    <recommendedName>
        <fullName evidence="11">ATPase F1/V1/A1 complex alpha/beta subunit N-terminal domain-containing protein</fullName>
    </recommendedName>
</protein>
<sequence>MTSNLVGKVHQVIGAVVDVQFGDELPAILSALEIKQENRTLVLEVAQHLGESSVRTIAMDTTEGLVRGQEVVATGEAITVPVGAATLGRIMNVVGEAVDERGPIARDETRGIHQPAPEFIEQSTETEMLATGIKVVDLLAPY</sequence>
<dbReference type="GO" id="GO:0046933">
    <property type="term" value="F:proton-transporting ATP synthase activity, rotational mechanism"/>
    <property type="evidence" value="ECO:0007669"/>
    <property type="project" value="TreeGrafter"/>
</dbReference>
<organism evidence="12">
    <name type="scientific">marine metagenome</name>
    <dbReference type="NCBI Taxonomy" id="408172"/>
    <lineage>
        <taxon>unclassified sequences</taxon>
        <taxon>metagenomes</taxon>
        <taxon>ecological metagenomes</taxon>
    </lineage>
</organism>
<keyword evidence="6" id="KW-1278">Translocase</keyword>
<dbReference type="GO" id="GO:0042776">
    <property type="term" value="P:proton motive force-driven mitochondrial ATP synthesis"/>
    <property type="evidence" value="ECO:0007669"/>
    <property type="project" value="TreeGrafter"/>
</dbReference>
<dbReference type="SUPFAM" id="SSF50615">
    <property type="entry name" value="N-terminal domain of alpha and beta subunits of F1 ATP synthase"/>
    <property type="match status" value="1"/>
</dbReference>
<dbReference type="Gene3D" id="2.40.10.170">
    <property type="match status" value="1"/>
</dbReference>
<dbReference type="GO" id="GO:0005739">
    <property type="term" value="C:mitochondrion"/>
    <property type="evidence" value="ECO:0007669"/>
    <property type="project" value="GOC"/>
</dbReference>
<comment type="similarity">
    <text evidence="2">Belongs to the ATPase alpha/beta chains family.</text>
</comment>
<keyword evidence="3" id="KW-0813">Transport</keyword>
<evidence type="ECO:0000256" key="4">
    <source>
        <dbReference type="ARBA" id="ARBA00022741"/>
    </source>
</evidence>
<dbReference type="InterPro" id="IPR050053">
    <property type="entry name" value="ATPase_alpha/beta_chains"/>
</dbReference>
<reference evidence="12" key="1">
    <citation type="submission" date="2018-05" db="EMBL/GenBank/DDBJ databases">
        <authorList>
            <person name="Lanie J.A."/>
            <person name="Ng W.-L."/>
            <person name="Kazmierczak K.M."/>
            <person name="Andrzejewski T.M."/>
            <person name="Davidsen T.M."/>
            <person name="Wayne K.J."/>
            <person name="Tettelin H."/>
            <person name="Glass J.I."/>
            <person name="Rusch D."/>
            <person name="Podicherti R."/>
            <person name="Tsui H.-C.T."/>
            <person name="Winkler M.E."/>
        </authorList>
    </citation>
    <scope>NUCLEOTIDE SEQUENCE</scope>
</reference>
<evidence type="ECO:0000256" key="7">
    <source>
        <dbReference type="ARBA" id="ARBA00023065"/>
    </source>
</evidence>
<feature type="non-terminal residue" evidence="12">
    <location>
        <position position="142"/>
    </location>
</feature>
<dbReference type="Gene3D" id="3.40.50.300">
    <property type="entry name" value="P-loop containing nucleotide triphosphate hydrolases"/>
    <property type="match status" value="1"/>
</dbReference>
<keyword evidence="8" id="KW-0472">Membrane</keyword>